<dbReference type="Proteomes" id="UP000185161">
    <property type="component" value="Chromosome"/>
</dbReference>
<accession>A0A1L6JFU6</accession>
<dbReference type="KEGG" id="skr:BRX40_04395"/>
<evidence type="ECO:0000313" key="7">
    <source>
        <dbReference type="Proteomes" id="UP000287746"/>
    </source>
</evidence>
<name>A0A1L6JFU6_9SPHN</name>
<dbReference type="OrthoDB" id="7476630at2"/>
<reference evidence="5" key="2">
    <citation type="submission" date="2016-12" db="EMBL/GenBank/DDBJ databases">
        <title>Whole genome sequencing of Sphingomonas sp. ABOJV.</title>
        <authorList>
            <person name="Conlan S."/>
            <person name="Thomas P.J."/>
            <person name="Mullikin J."/>
            <person name="Palmore T.N."/>
            <person name="Frank K.M."/>
            <person name="Segre J.A."/>
        </authorList>
    </citation>
    <scope>NUCLEOTIDE SEQUENCE [LARGE SCALE GENOMIC DNA]</scope>
    <source>
        <strain evidence="5">ABOJV</strain>
    </source>
</reference>
<reference evidence="6 7" key="3">
    <citation type="submission" date="2018-07" db="EMBL/GenBank/DDBJ databases">
        <title>Genomic and Epidemiologic Investigation of an Indolent Hospital Outbreak.</title>
        <authorList>
            <person name="Johnson R.C."/>
            <person name="Deming C."/>
            <person name="Conlan S."/>
            <person name="Zellmer C.J."/>
            <person name="Michelin A.V."/>
            <person name="Lee-Lin S."/>
            <person name="Thomas P.J."/>
            <person name="Park M."/>
            <person name="Weingarten R.A."/>
            <person name="Less J."/>
            <person name="Dekker J.P."/>
            <person name="Frank K.M."/>
            <person name="Musser K.A."/>
            <person name="Mcquiston J.R."/>
            <person name="Henderson D.K."/>
            <person name="Lau A.F."/>
            <person name="Palmore T.N."/>
            <person name="Segre J.A."/>
        </authorList>
    </citation>
    <scope>NUCLEOTIDE SEQUENCE [LARGE SCALE GENOMIC DNA]</scope>
    <source>
        <strain evidence="4 7">SK-CDC1_0717</strain>
        <strain evidence="3 6">SK-NIH.Env10_0317</strain>
    </source>
</reference>
<dbReference type="Proteomes" id="UP000286681">
    <property type="component" value="Unassembled WGS sequence"/>
</dbReference>
<dbReference type="Pfam" id="PF20057">
    <property type="entry name" value="DUF6456"/>
    <property type="match status" value="1"/>
</dbReference>
<evidence type="ECO:0000313" key="6">
    <source>
        <dbReference type="Proteomes" id="UP000286681"/>
    </source>
</evidence>
<evidence type="ECO:0000313" key="2">
    <source>
        <dbReference type="EMBL" id="APR54806.1"/>
    </source>
</evidence>
<proteinExistence type="predicted"/>
<organism evidence="2 5">
    <name type="scientific">Sphingomonas koreensis</name>
    <dbReference type="NCBI Taxonomy" id="93064"/>
    <lineage>
        <taxon>Bacteria</taxon>
        <taxon>Pseudomonadati</taxon>
        <taxon>Pseudomonadota</taxon>
        <taxon>Alphaproteobacteria</taxon>
        <taxon>Sphingomonadales</taxon>
        <taxon>Sphingomonadaceae</taxon>
        <taxon>Sphingomonas</taxon>
    </lineage>
</organism>
<feature type="domain" description="DUF6456" evidence="1">
    <location>
        <begin position="28"/>
        <end position="157"/>
    </location>
</feature>
<dbReference type="EMBL" id="QQWO01000001">
    <property type="protein sequence ID" value="RSV08400.1"/>
    <property type="molecule type" value="Genomic_DNA"/>
</dbReference>
<dbReference type="EMBL" id="CP018820">
    <property type="protein sequence ID" value="APR54806.1"/>
    <property type="molecule type" value="Genomic_DNA"/>
</dbReference>
<dbReference type="GeneID" id="44131795"/>
<evidence type="ECO:0000313" key="5">
    <source>
        <dbReference type="Proteomes" id="UP000185161"/>
    </source>
</evidence>
<evidence type="ECO:0000313" key="4">
    <source>
        <dbReference type="EMBL" id="RSY88178.1"/>
    </source>
</evidence>
<evidence type="ECO:0000259" key="1">
    <source>
        <dbReference type="Pfam" id="PF20057"/>
    </source>
</evidence>
<dbReference type="AlphaFoldDB" id="A0A1L6JFU6"/>
<reference evidence="2" key="1">
    <citation type="submission" date="2016-12" db="EMBL/GenBank/DDBJ databases">
        <title>Whole genome sequencing of Sphingomonas koreensis.</title>
        <authorList>
            <person name="Conlan S."/>
            <person name="Thomas P.J."/>
            <person name="Mullikin J."/>
            <person name="Palmore T.N."/>
            <person name="Frank K.M."/>
            <person name="Segre J.A."/>
        </authorList>
    </citation>
    <scope>NUCLEOTIDE SEQUENCE</scope>
    <source>
        <strain evidence="2">ABOJV</strain>
    </source>
</reference>
<sequence length="159" mass="17207">MRELAERSIEDGFVVRNAPARKTGRRVTVNLAESPLGWLRARGLVDARQFEAGERLRTDYEMAALGARVTMRWDGAPRAQRNGAPHPGLDPTMAQVSAKRRFDAAVAAAGPGLADILWRVICAGESVPVAEKALAWPARAGRLVLTLALDRVADHYGLG</sequence>
<dbReference type="RefSeq" id="WP_066572924.1">
    <property type="nucleotide sequence ID" value="NZ_CP018820.1"/>
</dbReference>
<protein>
    <recommendedName>
        <fullName evidence="1">DUF6456 domain-containing protein</fullName>
    </recommendedName>
</protein>
<keyword evidence="5" id="KW-1185">Reference proteome</keyword>
<dbReference type="Proteomes" id="UP000287746">
    <property type="component" value="Unassembled WGS sequence"/>
</dbReference>
<dbReference type="InterPro" id="IPR045599">
    <property type="entry name" value="DUF6456"/>
</dbReference>
<dbReference type="STRING" id="93064.BRX40_04395"/>
<evidence type="ECO:0000313" key="3">
    <source>
        <dbReference type="EMBL" id="RSV08400.1"/>
    </source>
</evidence>
<gene>
    <name evidence="2" type="ORF">BRX40_04395</name>
    <name evidence="3" type="ORF">CA257_01610</name>
    <name evidence="4" type="ORF">DAH66_06245</name>
</gene>
<dbReference type="EMBL" id="QQYZ01000004">
    <property type="protein sequence ID" value="RSY88178.1"/>
    <property type="molecule type" value="Genomic_DNA"/>
</dbReference>